<keyword evidence="6" id="KW-1185">Reference proteome</keyword>
<dbReference type="GO" id="GO:0009089">
    <property type="term" value="P:lysine biosynthetic process via diaminopimelate"/>
    <property type="evidence" value="ECO:0007669"/>
    <property type="project" value="InterPro"/>
</dbReference>
<dbReference type="SUPFAM" id="SSF53383">
    <property type="entry name" value="PLP-dependent transferases"/>
    <property type="match status" value="1"/>
</dbReference>
<feature type="domain" description="Aminotransferase class I/classII large" evidence="4">
    <location>
        <begin position="31"/>
        <end position="391"/>
    </location>
</feature>
<dbReference type="InterPro" id="IPR050881">
    <property type="entry name" value="LL-DAP_aminotransferase"/>
</dbReference>
<dbReference type="InterPro" id="IPR015422">
    <property type="entry name" value="PyrdxlP-dep_Trfase_small"/>
</dbReference>
<dbReference type="Proteomes" id="UP000256763">
    <property type="component" value="Unassembled WGS sequence"/>
</dbReference>
<dbReference type="Gene3D" id="3.90.1150.10">
    <property type="entry name" value="Aspartate Aminotransferase, domain 1"/>
    <property type="match status" value="1"/>
</dbReference>
<evidence type="ECO:0000256" key="1">
    <source>
        <dbReference type="ARBA" id="ARBA00001933"/>
    </source>
</evidence>
<organism evidence="5 6">
    <name type="scientific">Alkalilimnicola ehrlichii</name>
    <dbReference type="NCBI Taxonomy" id="351052"/>
    <lineage>
        <taxon>Bacteria</taxon>
        <taxon>Pseudomonadati</taxon>
        <taxon>Pseudomonadota</taxon>
        <taxon>Gammaproteobacteria</taxon>
        <taxon>Chromatiales</taxon>
        <taxon>Ectothiorhodospiraceae</taxon>
        <taxon>Alkalilimnicola</taxon>
    </lineage>
</organism>
<dbReference type="GO" id="GO:0009016">
    <property type="term" value="F:succinyldiaminopimelate transaminase activity"/>
    <property type="evidence" value="ECO:0007669"/>
    <property type="project" value="InterPro"/>
</dbReference>
<dbReference type="GO" id="GO:0030170">
    <property type="term" value="F:pyridoxal phosphate binding"/>
    <property type="evidence" value="ECO:0007669"/>
    <property type="project" value="InterPro"/>
</dbReference>
<proteinExistence type="predicted"/>
<gene>
    <name evidence="5" type="ORF">CAL65_14165</name>
</gene>
<evidence type="ECO:0000313" key="5">
    <source>
        <dbReference type="EMBL" id="RFA34845.1"/>
    </source>
</evidence>
<dbReference type="Gene3D" id="3.40.640.10">
    <property type="entry name" value="Type I PLP-dependent aspartate aminotransferase-like (Major domain)"/>
    <property type="match status" value="1"/>
</dbReference>
<dbReference type="PANTHER" id="PTHR42832">
    <property type="entry name" value="AMINO ACID AMINOTRANSFERASE"/>
    <property type="match status" value="1"/>
</dbReference>
<protein>
    <submittedName>
        <fullName evidence="5">Succinyldiaminopimelate transaminase</fullName>
    </submittedName>
</protein>
<evidence type="ECO:0000256" key="2">
    <source>
        <dbReference type="ARBA" id="ARBA00022576"/>
    </source>
</evidence>
<comment type="cofactor">
    <cofactor evidence="1">
        <name>pyridoxal 5'-phosphate</name>
        <dbReference type="ChEBI" id="CHEBI:597326"/>
    </cofactor>
</comment>
<comment type="caution">
    <text evidence="5">The sequence shown here is derived from an EMBL/GenBank/DDBJ whole genome shotgun (WGS) entry which is preliminary data.</text>
</comment>
<reference evidence="6" key="1">
    <citation type="submission" date="2017-05" db="EMBL/GenBank/DDBJ databases">
        <authorList>
            <person name="Sharma S."/>
            <person name="Sidhu C."/>
            <person name="Pinnaka A.K."/>
        </authorList>
    </citation>
    <scope>NUCLEOTIDE SEQUENCE [LARGE SCALE GENOMIC DNA]</scope>
    <source>
        <strain evidence="6">AK93</strain>
    </source>
</reference>
<evidence type="ECO:0000313" key="6">
    <source>
        <dbReference type="Proteomes" id="UP000256763"/>
    </source>
</evidence>
<dbReference type="CDD" id="cd00609">
    <property type="entry name" value="AAT_like"/>
    <property type="match status" value="1"/>
</dbReference>
<dbReference type="InterPro" id="IPR019878">
    <property type="entry name" value="DapC_beta/gammaproteobac"/>
</dbReference>
<evidence type="ECO:0000256" key="3">
    <source>
        <dbReference type="ARBA" id="ARBA00022679"/>
    </source>
</evidence>
<dbReference type="AlphaFoldDB" id="A0A3E0WS84"/>
<dbReference type="InterPro" id="IPR015424">
    <property type="entry name" value="PyrdxlP-dep_Trfase"/>
</dbReference>
<dbReference type="InterPro" id="IPR015421">
    <property type="entry name" value="PyrdxlP-dep_Trfase_major"/>
</dbReference>
<name>A0A3E0WS84_9GAMM</name>
<evidence type="ECO:0000259" key="4">
    <source>
        <dbReference type="Pfam" id="PF00155"/>
    </source>
</evidence>
<keyword evidence="3" id="KW-0808">Transferase</keyword>
<dbReference type="InterPro" id="IPR004839">
    <property type="entry name" value="Aminotransferase_I/II_large"/>
</dbReference>
<dbReference type="EMBL" id="NFZW01000014">
    <property type="protein sequence ID" value="RFA34845.1"/>
    <property type="molecule type" value="Genomic_DNA"/>
</dbReference>
<dbReference type="OrthoDB" id="9813612at2"/>
<dbReference type="NCBIfam" id="TIGR03538">
    <property type="entry name" value="DapC_gpp"/>
    <property type="match status" value="1"/>
</dbReference>
<dbReference type="RefSeq" id="WP_116302696.1">
    <property type="nucleotide sequence ID" value="NZ_NFZV01000013.1"/>
</dbReference>
<keyword evidence="2" id="KW-0032">Aminotransferase</keyword>
<accession>A0A3E0WS84</accession>
<dbReference type="PANTHER" id="PTHR42832:SF3">
    <property type="entry name" value="L-GLUTAMINE--4-(METHYLSULFANYL)-2-OXOBUTANOATE AMINOTRANSFERASE"/>
    <property type="match status" value="1"/>
</dbReference>
<dbReference type="Pfam" id="PF00155">
    <property type="entry name" value="Aminotran_1_2"/>
    <property type="match status" value="1"/>
</dbReference>
<sequence length="403" mass="44874">MNPKLDRLLPYPFERLNALKGAVTPPTDKPHISLAIGEPQHAPPHWLTETFIAHAHGLSHYPSTKGGEELRTAICAWLAQRFQIRRSQLDPERQVLPVNGTREALFAFAQAVVEEKADAMVLMPNPGYQIYEGACLLAGASPHYMPLTADGAYLPDFGAVPEHVWQRCQLIYICNPGNPTGALMPTEQLAELIALSDRHDFVIAADECYSELYQNEDAPPVGLLQVCAQLGRDDYRNCVVFHSLSKRSNVPGLRSGFVAGDAAVLERFLLYRTYHGSAMPLHVQTTSRTAWADERHVAENRMLYRQKFAAVGEILAPVLTFEQPPAGFYLWPRTPLPDTEFAQRLYATENVTVLPGSFLSRTVNGHNPGTEHVRLALVASEEDCIEAARRIRRFIENLSSSLN</sequence>